<dbReference type="EMBL" id="CABWKE010000001">
    <property type="protein sequence ID" value="VWQ27032.1"/>
    <property type="molecule type" value="Genomic_DNA"/>
</dbReference>
<dbReference type="EMBL" id="CABWKI010000001">
    <property type="protein sequence ID" value="VWQ32470.1"/>
    <property type="molecule type" value="Genomic_DNA"/>
</dbReference>
<feature type="transmembrane region" description="Helical" evidence="7">
    <location>
        <begin position="49"/>
        <end position="71"/>
    </location>
</feature>
<name>A0A0M4LGA3_BIFLI</name>
<dbReference type="Proteomes" id="UP000494270">
    <property type="component" value="Unassembled WGS sequence"/>
</dbReference>
<dbReference type="GO" id="GO:0005886">
    <property type="term" value="C:plasma membrane"/>
    <property type="evidence" value="ECO:0007669"/>
    <property type="project" value="UniProtKB-SubCell"/>
</dbReference>
<dbReference type="InterPro" id="IPR000515">
    <property type="entry name" value="MetI-like"/>
</dbReference>
<comment type="subcellular location">
    <subcellularLocation>
        <location evidence="1 7">Cell membrane</location>
        <topology evidence="1 7">Multi-pass membrane protein</topology>
    </subcellularLocation>
</comment>
<dbReference type="EMBL" id="SSWL01000002">
    <property type="protein sequence ID" value="THJ30347.1"/>
    <property type="molecule type" value="Genomic_DNA"/>
</dbReference>
<dbReference type="Proteomes" id="UP000494179">
    <property type="component" value="Unassembled WGS sequence"/>
</dbReference>
<keyword evidence="4 7" id="KW-0812">Transmembrane</keyword>
<feature type="transmembrane region" description="Helical" evidence="7">
    <location>
        <begin position="224"/>
        <end position="249"/>
    </location>
</feature>
<dbReference type="EMBL" id="CP010411">
    <property type="protein sequence ID" value="ALE08758.1"/>
    <property type="molecule type" value="Genomic_DNA"/>
</dbReference>
<dbReference type="GO" id="GO:0055085">
    <property type="term" value="P:transmembrane transport"/>
    <property type="evidence" value="ECO:0007669"/>
    <property type="project" value="InterPro"/>
</dbReference>
<evidence type="ECO:0000259" key="8">
    <source>
        <dbReference type="PROSITE" id="PS50928"/>
    </source>
</evidence>
<feature type="domain" description="ABC transmembrane type-1" evidence="8">
    <location>
        <begin position="113"/>
        <end position="308"/>
    </location>
</feature>
<dbReference type="AlphaFoldDB" id="A0A0M4LGA3"/>
<dbReference type="EMBL" id="CABWKH010000001">
    <property type="protein sequence ID" value="VWQ33389.1"/>
    <property type="molecule type" value="Genomic_DNA"/>
</dbReference>
<feature type="transmembrane region" description="Helical" evidence="7">
    <location>
        <begin position="149"/>
        <end position="173"/>
    </location>
</feature>
<dbReference type="CDD" id="cd06261">
    <property type="entry name" value="TM_PBP2"/>
    <property type="match status" value="1"/>
</dbReference>
<feature type="transmembrane region" description="Helical" evidence="7">
    <location>
        <begin position="290"/>
        <end position="309"/>
    </location>
</feature>
<dbReference type="Proteomes" id="UP000345266">
    <property type="component" value="Unassembled WGS sequence"/>
</dbReference>
<keyword evidence="6 7" id="KW-0472">Membrane</keyword>
<evidence type="ECO:0000313" key="17">
    <source>
        <dbReference type="Proteomes" id="UP000345266"/>
    </source>
</evidence>
<proteinExistence type="inferred from homology"/>
<dbReference type="Proteomes" id="UP000494246">
    <property type="component" value="Unassembled WGS sequence"/>
</dbReference>
<protein>
    <submittedName>
        <fullName evidence="9">ABC transporter, permease protein</fullName>
    </submittedName>
    <submittedName>
        <fullName evidence="10">Carbohydrate ABC transporter permease</fullName>
    </submittedName>
    <submittedName>
        <fullName evidence="12">L-arabinose transport system permease protein Ara Q</fullName>
    </submittedName>
    <submittedName>
        <fullName evidence="11">L-arabinose transport system permease protein AraQ</fullName>
    </submittedName>
</protein>
<dbReference type="RefSeq" id="WP_060620342.1">
    <property type="nucleotide sequence ID" value="NZ_CABHMM010000001.1"/>
</dbReference>
<evidence type="ECO:0000313" key="13">
    <source>
        <dbReference type="EMBL" id="VWQ32470.1"/>
    </source>
</evidence>
<dbReference type="Proteomes" id="UP000306697">
    <property type="component" value="Unassembled WGS sequence"/>
</dbReference>
<evidence type="ECO:0000256" key="1">
    <source>
        <dbReference type="ARBA" id="ARBA00004651"/>
    </source>
</evidence>
<sequence length="324" mass="36279">MATTNASAASWGTRLVNRWRRKEYERELKNRQTDGPLIKLTPQQKGMNVLLHLIMLLMVLYCVIPLIWLVFSSTKTNEGLYASFGLWFDDENVFFQNIVDTFAFQEGVYTRWLLNSILYAVVAGLGSTILAAFAGYAIATMRFPGRNMLLWITLIFMSIPSTVITVPLFLMYAKIGLVNTPLAVIIPQLSNPFGLYLMIIYAQTSIPQSLVEAARLDGANTWTIFWKVAFPLLSPGFVTVLLFALVSVWNNYFLPLIMLSNTDDYPLTVGLNVWLKMASDPSAQQVPNNLILTGSLLAVVPLAISFLFLQRYWQSGLAAGAVKQ</sequence>
<reference evidence="18 19" key="4">
    <citation type="submission" date="2019-10" db="EMBL/GenBank/DDBJ databases">
        <authorList>
            <consortium name="Melissa Lawson"/>
            <person name="O'neill I."/>
        </authorList>
    </citation>
    <scope>NUCLEOTIDE SEQUENCE [LARGE SCALE GENOMIC DNA]</scope>
    <source>
        <strain evidence="14">LH_23</strain>
        <strain evidence="13">LH_664</strain>
        <strain evidence="12">LH_665</strain>
    </source>
</reference>
<keyword evidence="3" id="KW-1003">Cell membrane</keyword>
<dbReference type="PATRIC" id="fig|1682.24.peg.677"/>
<dbReference type="EMBL" id="CABHNT010000033">
    <property type="protein sequence ID" value="VUX34515.1"/>
    <property type="molecule type" value="Genomic_DNA"/>
</dbReference>
<evidence type="ECO:0000313" key="11">
    <source>
        <dbReference type="EMBL" id="VUX34515.1"/>
    </source>
</evidence>
<evidence type="ECO:0000313" key="16">
    <source>
        <dbReference type="Proteomes" id="UP000306697"/>
    </source>
</evidence>
<comment type="similarity">
    <text evidence="7">Belongs to the binding-protein-dependent transport system permease family.</text>
</comment>
<evidence type="ECO:0000256" key="2">
    <source>
        <dbReference type="ARBA" id="ARBA00022448"/>
    </source>
</evidence>
<dbReference type="Gene3D" id="1.10.3720.10">
    <property type="entry name" value="MetI-like"/>
    <property type="match status" value="1"/>
</dbReference>
<evidence type="ECO:0000313" key="10">
    <source>
        <dbReference type="EMBL" id="THJ30347.1"/>
    </source>
</evidence>
<feature type="transmembrane region" description="Helical" evidence="7">
    <location>
        <begin position="117"/>
        <end position="137"/>
    </location>
</feature>
<dbReference type="PROSITE" id="PS50928">
    <property type="entry name" value="ABC_TM1"/>
    <property type="match status" value="1"/>
</dbReference>
<evidence type="ECO:0000256" key="6">
    <source>
        <dbReference type="ARBA" id="ARBA00023136"/>
    </source>
</evidence>
<keyword evidence="2 7" id="KW-0813">Transport</keyword>
<evidence type="ECO:0000256" key="4">
    <source>
        <dbReference type="ARBA" id="ARBA00022692"/>
    </source>
</evidence>
<dbReference type="PANTHER" id="PTHR43744">
    <property type="entry name" value="ABC TRANSPORTER PERMEASE PROTEIN MG189-RELATED-RELATED"/>
    <property type="match status" value="1"/>
</dbReference>
<accession>A0A0M4LGA3</accession>
<evidence type="ECO:0000313" key="15">
    <source>
        <dbReference type="Proteomes" id="UP000067206"/>
    </source>
</evidence>
<evidence type="ECO:0000256" key="3">
    <source>
        <dbReference type="ARBA" id="ARBA00022475"/>
    </source>
</evidence>
<evidence type="ECO:0000313" key="9">
    <source>
        <dbReference type="EMBL" id="ALE08758.1"/>
    </source>
</evidence>
<evidence type="ECO:0000313" key="19">
    <source>
        <dbReference type="Proteomes" id="UP000494246"/>
    </source>
</evidence>
<evidence type="ECO:0000313" key="14">
    <source>
        <dbReference type="EMBL" id="VWQ33389.1"/>
    </source>
</evidence>
<evidence type="ECO:0000256" key="7">
    <source>
        <dbReference type="RuleBase" id="RU363032"/>
    </source>
</evidence>
<keyword evidence="5 7" id="KW-1133">Transmembrane helix</keyword>
<evidence type="ECO:0000256" key="5">
    <source>
        <dbReference type="ARBA" id="ARBA00022989"/>
    </source>
</evidence>
<dbReference type="InterPro" id="IPR035906">
    <property type="entry name" value="MetI-like_sf"/>
</dbReference>
<dbReference type="Pfam" id="PF00528">
    <property type="entry name" value="BPD_transp_1"/>
    <property type="match status" value="1"/>
</dbReference>
<dbReference type="PANTHER" id="PTHR43744:SF12">
    <property type="entry name" value="ABC TRANSPORTER PERMEASE PROTEIN MG189-RELATED"/>
    <property type="match status" value="1"/>
</dbReference>
<organism evidence="9 15">
    <name type="scientific">Bifidobacterium longum subsp. infantis</name>
    <dbReference type="NCBI Taxonomy" id="1682"/>
    <lineage>
        <taxon>Bacteria</taxon>
        <taxon>Bacillati</taxon>
        <taxon>Actinomycetota</taxon>
        <taxon>Actinomycetes</taxon>
        <taxon>Bifidobacteriales</taxon>
        <taxon>Bifidobacteriaceae</taxon>
        <taxon>Bifidobacterium</taxon>
    </lineage>
</organism>
<dbReference type="SUPFAM" id="SSF161098">
    <property type="entry name" value="MetI-like"/>
    <property type="match status" value="1"/>
</dbReference>
<dbReference type="Proteomes" id="UP000067206">
    <property type="component" value="Chromosome"/>
</dbReference>
<evidence type="ECO:0000313" key="18">
    <source>
        <dbReference type="Proteomes" id="UP000494179"/>
    </source>
</evidence>
<reference evidence="11 17" key="3">
    <citation type="submission" date="2019-07" db="EMBL/GenBank/DDBJ databases">
        <authorList>
            <person name="Hibberd C M."/>
            <person name="Gehrig L. J."/>
            <person name="Chang H.-W."/>
            <person name="Venkatesh S."/>
        </authorList>
    </citation>
    <scope>NUCLEOTIDE SEQUENCE [LARGE SCALE GENOMIC DNA]</scope>
    <source>
        <strain evidence="11">Bifidobacterium_longum_subsp_infantis_JG_Bg463</strain>
    </source>
</reference>
<reference evidence="9 15" key="1">
    <citation type="submission" date="2014-12" db="EMBL/GenBank/DDBJ databases">
        <title>Complete genome sequence of Bifidobacterium longum subsp. infantis BT1.</title>
        <authorList>
            <person name="Kim J.F."/>
            <person name="Kwak M.-J."/>
        </authorList>
    </citation>
    <scope>NUCLEOTIDE SEQUENCE [LARGE SCALE GENOMIC DNA]</scope>
    <source>
        <strain evidence="9 15">BT1</strain>
    </source>
</reference>
<gene>
    <name evidence="13" type="primary">araQ_2</name>
    <name evidence="14" type="synonym">araQ_1</name>
    <name evidence="12" type="synonym">araQ_3</name>
    <name evidence="11" type="synonym">araQ_8</name>
    <name evidence="14" type="ORF">BIFLH23_00435</name>
    <name evidence="13" type="ORF">BIFLH664_00102</name>
    <name evidence="12" type="ORF">BIFLH665_00124</name>
    <name evidence="11" type="ORF">BLJG463_01555</name>
    <name evidence="10" type="ORF">E6L38_01180</name>
    <name evidence="9" type="ORF">RY67_703</name>
</gene>
<evidence type="ECO:0000313" key="12">
    <source>
        <dbReference type="EMBL" id="VWQ27032.1"/>
    </source>
</evidence>
<reference evidence="10 16" key="2">
    <citation type="submission" date="2019-04" db="EMBL/GenBank/DDBJ databases">
        <title>Genome Announcement To Ensure Probiotic Safety of Bifidobacterium longum subsp infantis UBBI-01.</title>
        <authorList>
            <person name="Sulthana A."/>
            <person name="Lakshmi S.G."/>
            <person name="Madempudi R.S."/>
        </authorList>
    </citation>
    <scope>NUCLEOTIDE SEQUENCE [LARGE SCALE GENOMIC DNA]</scope>
    <source>
        <strain evidence="10 16">UBBI-01</strain>
    </source>
</reference>